<dbReference type="PROSITE" id="PS00092">
    <property type="entry name" value="N6_MTASE"/>
    <property type="match status" value="1"/>
</dbReference>
<reference evidence="5 6" key="1">
    <citation type="submission" date="2024-03" db="EMBL/GenBank/DDBJ databases">
        <title>Novel species of the genus Variovorax.</title>
        <authorList>
            <person name="Liu Q."/>
            <person name="Xin Y.-H."/>
        </authorList>
    </citation>
    <scope>NUCLEOTIDE SEQUENCE [LARGE SCALE GENOMIC DNA]</scope>
    <source>
        <strain evidence="5 6">KACC 18900</strain>
    </source>
</reference>
<dbReference type="PROSITE" id="PS51165">
    <property type="entry name" value="THUMP"/>
    <property type="match status" value="1"/>
</dbReference>
<dbReference type="Proteomes" id="UP001385892">
    <property type="component" value="Unassembled WGS sequence"/>
</dbReference>
<dbReference type="InterPro" id="IPR054170">
    <property type="entry name" value="RlmL_1st"/>
</dbReference>
<dbReference type="SMART" id="SM00981">
    <property type="entry name" value="THUMP"/>
    <property type="match status" value="1"/>
</dbReference>
<keyword evidence="3" id="KW-0694">RNA-binding</keyword>
<evidence type="ECO:0000259" key="4">
    <source>
        <dbReference type="PROSITE" id="PS51165"/>
    </source>
</evidence>
<dbReference type="Pfam" id="PF22020">
    <property type="entry name" value="RlmL_1st"/>
    <property type="match status" value="1"/>
</dbReference>
<dbReference type="Pfam" id="PF01170">
    <property type="entry name" value="UPF0020"/>
    <property type="match status" value="1"/>
</dbReference>
<dbReference type="Gene3D" id="3.30.2130.30">
    <property type="match status" value="1"/>
</dbReference>
<evidence type="ECO:0000313" key="5">
    <source>
        <dbReference type="EMBL" id="MEJ8849397.1"/>
    </source>
</evidence>
<keyword evidence="6" id="KW-1185">Reference proteome</keyword>
<keyword evidence="1" id="KW-0489">Methyltransferase</keyword>
<dbReference type="Pfam" id="PF02926">
    <property type="entry name" value="THUMP"/>
    <property type="match status" value="1"/>
</dbReference>
<dbReference type="SUPFAM" id="SSF53335">
    <property type="entry name" value="S-adenosyl-L-methionine-dependent methyltransferases"/>
    <property type="match status" value="1"/>
</dbReference>
<evidence type="ECO:0000256" key="2">
    <source>
        <dbReference type="ARBA" id="ARBA00022679"/>
    </source>
</evidence>
<dbReference type="PANTHER" id="PTHR47313:SF1">
    <property type="entry name" value="RIBOSOMAL RNA LARGE SUBUNIT METHYLTRANSFERASE K_L"/>
    <property type="match status" value="1"/>
</dbReference>
<dbReference type="CDD" id="cd02440">
    <property type="entry name" value="AdoMet_MTases"/>
    <property type="match status" value="1"/>
</dbReference>
<evidence type="ECO:0000256" key="3">
    <source>
        <dbReference type="PROSITE-ProRule" id="PRU00529"/>
    </source>
</evidence>
<gene>
    <name evidence="5" type="ORF">WKW82_22275</name>
</gene>
<feature type="domain" description="THUMP" evidence="4">
    <location>
        <begin position="48"/>
        <end position="160"/>
    </location>
</feature>
<dbReference type="EMBL" id="JBBKZT010000010">
    <property type="protein sequence ID" value="MEJ8849397.1"/>
    <property type="molecule type" value="Genomic_DNA"/>
</dbReference>
<organism evidence="5 6">
    <name type="scientific">Variovorax rhizosphaerae</name>
    <dbReference type="NCBI Taxonomy" id="1836200"/>
    <lineage>
        <taxon>Bacteria</taxon>
        <taxon>Pseudomonadati</taxon>
        <taxon>Pseudomonadota</taxon>
        <taxon>Betaproteobacteria</taxon>
        <taxon>Burkholderiales</taxon>
        <taxon>Comamonadaceae</taxon>
        <taxon>Variovorax</taxon>
    </lineage>
</organism>
<protein>
    <submittedName>
        <fullName evidence="5">THUMP domain-containing protein</fullName>
    </submittedName>
</protein>
<comment type="caution">
    <text evidence="5">The sequence shown here is derived from an EMBL/GenBank/DDBJ whole genome shotgun (WGS) entry which is preliminary data.</text>
</comment>
<dbReference type="InterPro" id="IPR004114">
    <property type="entry name" value="THUMP_dom"/>
</dbReference>
<dbReference type="PANTHER" id="PTHR47313">
    <property type="entry name" value="RIBOSOMAL RNA LARGE SUBUNIT METHYLTRANSFERASE K/L"/>
    <property type="match status" value="1"/>
</dbReference>
<dbReference type="InterPro" id="IPR029063">
    <property type="entry name" value="SAM-dependent_MTases_sf"/>
</dbReference>
<sequence>MNDLSLFLPCAAGVEDFLAQEVHALTGRVGQDLLTLRGGVRVRAAWRDAMLLNLHSRLAQRVLVELAHAPYGNENDLYGIASGVAWEIWFTPKQTFKIETTAQHSPLQSLNFATLRIKDAIADRFRAKANGVRPSIETQWPDVRVFAHLTTDACTLYIDTSGEPLFKRGWRQDKGDAPLKETLAAAMLAASGWWNPETGAVSDAALYDPCCGSGTIAIEAAQIARGIPAGSLRRFGFEKLLPFQAHVWNAVKEQVAAPGAVDGVTVYGSDVSHRMVDFAERNAERAGVADAVEFRGGDALQRMPPAGGGVIVLNPPYGERIEVGGVARIGAREQAATEDGGEFFSQLATHWKKNYAGWTAWVLTPDLKLPQRMRLKESRRVPMWNGPIECRLFRFDMVAGSARAKPVA</sequence>
<evidence type="ECO:0000313" key="6">
    <source>
        <dbReference type="Proteomes" id="UP001385892"/>
    </source>
</evidence>
<dbReference type="InterPro" id="IPR000241">
    <property type="entry name" value="RlmKL-like_Mtase"/>
</dbReference>
<evidence type="ECO:0000256" key="1">
    <source>
        <dbReference type="ARBA" id="ARBA00022603"/>
    </source>
</evidence>
<proteinExistence type="predicted"/>
<dbReference type="CDD" id="cd11715">
    <property type="entry name" value="THUMP_AdoMetMT"/>
    <property type="match status" value="1"/>
</dbReference>
<name>A0ABU8WSB5_9BURK</name>
<dbReference type="RefSeq" id="WP_340344524.1">
    <property type="nucleotide sequence ID" value="NZ_JBBKZT010000010.1"/>
</dbReference>
<dbReference type="InterPro" id="IPR002052">
    <property type="entry name" value="DNA_methylase_N6_adenine_CS"/>
</dbReference>
<dbReference type="Gene3D" id="3.40.50.150">
    <property type="entry name" value="Vaccinia Virus protein VP39"/>
    <property type="match status" value="1"/>
</dbReference>
<accession>A0ABU8WSB5</accession>
<keyword evidence="2" id="KW-0808">Transferase</keyword>